<organism evidence="1">
    <name type="scientific">marine sediment metagenome</name>
    <dbReference type="NCBI Taxonomy" id="412755"/>
    <lineage>
        <taxon>unclassified sequences</taxon>
        <taxon>metagenomes</taxon>
        <taxon>ecological metagenomes</taxon>
    </lineage>
</organism>
<gene>
    <name evidence="1" type="ORF">S03H2_55969</name>
</gene>
<dbReference type="AlphaFoldDB" id="X1K2K7"/>
<reference evidence="1" key="1">
    <citation type="journal article" date="2014" name="Front. Microbiol.">
        <title>High frequency of phylogenetically diverse reductive dehalogenase-homologous genes in deep subseafloor sedimentary metagenomes.</title>
        <authorList>
            <person name="Kawai M."/>
            <person name="Futagami T."/>
            <person name="Toyoda A."/>
            <person name="Takaki Y."/>
            <person name="Nishi S."/>
            <person name="Hori S."/>
            <person name="Arai W."/>
            <person name="Tsubouchi T."/>
            <person name="Morono Y."/>
            <person name="Uchiyama I."/>
            <person name="Ito T."/>
            <person name="Fujiyama A."/>
            <person name="Inagaki F."/>
            <person name="Takami H."/>
        </authorList>
    </citation>
    <scope>NUCLEOTIDE SEQUENCE</scope>
    <source>
        <strain evidence="1">Expedition CK06-06</strain>
    </source>
</reference>
<feature type="non-terminal residue" evidence="1">
    <location>
        <position position="253"/>
    </location>
</feature>
<name>X1K2K7_9ZZZZ</name>
<accession>X1K2K7</accession>
<evidence type="ECO:0000313" key="1">
    <source>
        <dbReference type="EMBL" id="GAH84479.1"/>
    </source>
</evidence>
<dbReference type="EMBL" id="BARU01035790">
    <property type="protein sequence ID" value="GAH84479.1"/>
    <property type="molecule type" value="Genomic_DNA"/>
</dbReference>
<sequence length="253" mass="28959">YFYKVPYFKAFLAKHPVSRAPIYTVKFKNGHVLYGISVGDDPQCVNIQGTHPTKRKGEEFSFYPQAAFIKFQEAADPRGTTDRYIGVVDGRAETPFRKLDTKIGRFKNHRFHISRRFDPYFNQETKEDRIDAFGGEASDDFKQQIDSLWGTPCWGAWDYEAILSNMIQDKNNPKYKPVVITISAKDYQGKIPEELLYGLPKAEFGANIYLAMDAGYSQPSEILIFANSGKDWDLLVRIKLTNKMIADDQAEIV</sequence>
<comment type="caution">
    <text evidence="1">The sequence shown here is derived from an EMBL/GenBank/DDBJ whole genome shotgun (WGS) entry which is preliminary data.</text>
</comment>
<protein>
    <submittedName>
        <fullName evidence="1">Uncharacterized protein</fullName>
    </submittedName>
</protein>
<feature type="non-terminal residue" evidence="1">
    <location>
        <position position="1"/>
    </location>
</feature>
<proteinExistence type="predicted"/>